<reference evidence="1" key="1">
    <citation type="submission" date="2022-03" db="EMBL/GenBank/DDBJ databases">
        <authorList>
            <person name="Sayadi A."/>
        </authorList>
    </citation>
    <scope>NUCLEOTIDE SEQUENCE</scope>
</reference>
<dbReference type="Proteomes" id="UP001152888">
    <property type="component" value="Unassembled WGS sequence"/>
</dbReference>
<dbReference type="EMBL" id="CAKOFQ010007617">
    <property type="protein sequence ID" value="CAH2005016.1"/>
    <property type="molecule type" value="Genomic_DNA"/>
</dbReference>
<gene>
    <name evidence="1" type="ORF">ACAOBT_LOCUS28298</name>
</gene>
<protein>
    <submittedName>
        <fullName evidence="1">Uncharacterized protein</fullName>
    </submittedName>
</protein>
<comment type="caution">
    <text evidence="1">The sequence shown here is derived from an EMBL/GenBank/DDBJ whole genome shotgun (WGS) entry which is preliminary data.</text>
</comment>
<organism evidence="1 2">
    <name type="scientific">Acanthoscelides obtectus</name>
    <name type="common">Bean weevil</name>
    <name type="synonym">Bruchus obtectus</name>
    <dbReference type="NCBI Taxonomy" id="200917"/>
    <lineage>
        <taxon>Eukaryota</taxon>
        <taxon>Metazoa</taxon>
        <taxon>Ecdysozoa</taxon>
        <taxon>Arthropoda</taxon>
        <taxon>Hexapoda</taxon>
        <taxon>Insecta</taxon>
        <taxon>Pterygota</taxon>
        <taxon>Neoptera</taxon>
        <taxon>Endopterygota</taxon>
        <taxon>Coleoptera</taxon>
        <taxon>Polyphaga</taxon>
        <taxon>Cucujiformia</taxon>
        <taxon>Chrysomeloidea</taxon>
        <taxon>Chrysomelidae</taxon>
        <taxon>Bruchinae</taxon>
        <taxon>Bruchini</taxon>
        <taxon>Acanthoscelides</taxon>
    </lineage>
</organism>
<dbReference type="AlphaFoldDB" id="A0A9P0LX95"/>
<evidence type="ECO:0000313" key="1">
    <source>
        <dbReference type="EMBL" id="CAH2005016.1"/>
    </source>
</evidence>
<accession>A0A9P0LX95</accession>
<sequence length="73" mass="8629">MQENTFTKFQIFDQQLFGLSIIKIFYKRCRLKVYECNPATSRALRSIVCLSGFMIYQRTCNGHYIRADGRQPL</sequence>
<evidence type="ECO:0000313" key="2">
    <source>
        <dbReference type="Proteomes" id="UP001152888"/>
    </source>
</evidence>
<name>A0A9P0LX95_ACAOB</name>
<keyword evidence="2" id="KW-1185">Reference proteome</keyword>
<proteinExistence type="predicted"/>